<keyword evidence="2" id="KW-1185">Reference proteome</keyword>
<gene>
    <name evidence="1" type="ORF">L6452_40703</name>
</gene>
<dbReference type="EMBL" id="CM042062">
    <property type="protein sequence ID" value="KAI3669467.1"/>
    <property type="molecule type" value="Genomic_DNA"/>
</dbReference>
<name>A0ACB8XND6_ARCLA</name>
<organism evidence="1 2">
    <name type="scientific">Arctium lappa</name>
    <name type="common">Greater burdock</name>
    <name type="synonym">Lappa major</name>
    <dbReference type="NCBI Taxonomy" id="4217"/>
    <lineage>
        <taxon>Eukaryota</taxon>
        <taxon>Viridiplantae</taxon>
        <taxon>Streptophyta</taxon>
        <taxon>Embryophyta</taxon>
        <taxon>Tracheophyta</taxon>
        <taxon>Spermatophyta</taxon>
        <taxon>Magnoliopsida</taxon>
        <taxon>eudicotyledons</taxon>
        <taxon>Gunneridae</taxon>
        <taxon>Pentapetalae</taxon>
        <taxon>asterids</taxon>
        <taxon>campanulids</taxon>
        <taxon>Asterales</taxon>
        <taxon>Asteraceae</taxon>
        <taxon>Carduoideae</taxon>
        <taxon>Cardueae</taxon>
        <taxon>Arctiinae</taxon>
        <taxon>Arctium</taxon>
    </lineage>
</organism>
<proteinExistence type="predicted"/>
<sequence>MQRLNARVAASAEAVDRSHIDNKKKKMDNSIKLKFRPNQSLRSTNLFSRNLKQSHLTKSNVFIIGFLTLFFVCSCYLYLNSRNPVQKRYRIIIDGGSTGSRNHVFEYVIKDRAPIFYFSGKKGLCSMRVSPGLSEFAEDPKGVGASMLELLEFARGRILEENWWET</sequence>
<reference evidence="1 2" key="2">
    <citation type="journal article" date="2022" name="Mol. Ecol. Resour.">
        <title>The genomes of chicory, endive, great burdock and yacon provide insights into Asteraceae paleo-polyploidization history and plant inulin production.</title>
        <authorList>
            <person name="Fan W."/>
            <person name="Wang S."/>
            <person name="Wang H."/>
            <person name="Wang A."/>
            <person name="Jiang F."/>
            <person name="Liu H."/>
            <person name="Zhao H."/>
            <person name="Xu D."/>
            <person name="Zhang Y."/>
        </authorList>
    </citation>
    <scope>NUCLEOTIDE SEQUENCE [LARGE SCALE GENOMIC DNA]</scope>
    <source>
        <strain evidence="2">cv. Niubang</strain>
    </source>
</reference>
<protein>
    <submittedName>
        <fullName evidence="1">Uncharacterized protein</fullName>
    </submittedName>
</protein>
<comment type="caution">
    <text evidence="1">The sequence shown here is derived from an EMBL/GenBank/DDBJ whole genome shotgun (WGS) entry which is preliminary data.</text>
</comment>
<reference evidence="2" key="1">
    <citation type="journal article" date="2022" name="Mol. Ecol. Resour.">
        <title>The genomes of chicory, endive, great burdock and yacon provide insights into Asteraceae palaeo-polyploidization history and plant inulin production.</title>
        <authorList>
            <person name="Fan W."/>
            <person name="Wang S."/>
            <person name="Wang H."/>
            <person name="Wang A."/>
            <person name="Jiang F."/>
            <person name="Liu H."/>
            <person name="Zhao H."/>
            <person name="Xu D."/>
            <person name="Zhang Y."/>
        </authorList>
    </citation>
    <scope>NUCLEOTIDE SEQUENCE [LARGE SCALE GENOMIC DNA]</scope>
    <source>
        <strain evidence="2">cv. Niubang</strain>
    </source>
</reference>
<dbReference type="Proteomes" id="UP001055879">
    <property type="component" value="Linkage Group LG16"/>
</dbReference>
<accession>A0ACB8XND6</accession>
<evidence type="ECO:0000313" key="2">
    <source>
        <dbReference type="Proteomes" id="UP001055879"/>
    </source>
</evidence>
<evidence type="ECO:0000313" key="1">
    <source>
        <dbReference type="EMBL" id="KAI3669467.1"/>
    </source>
</evidence>